<dbReference type="SUPFAM" id="SSF56219">
    <property type="entry name" value="DNase I-like"/>
    <property type="match status" value="1"/>
</dbReference>
<evidence type="ECO:0008006" key="4">
    <source>
        <dbReference type="Google" id="ProtNLM"/>
    </source>
</evidence>
<organism evidence="2 3">
    <name type="scientific">Symbiodinium microadriaticum</name>
    <name type="common">Dinoflagellate</name>
    <name type="synonym">Zooxanthella microadriatica</name>
    <dbReference type="NCBI Taxonomy" id="2951"/>
    <lineage>
        <taxon>Eukaryota</taxon>
        <taxon>Sar</taxon>
        <taxon>Alveolata</taxon>
        <taxon>Dinophyceae</taxon>
        <taxon>Suessiales</taxon>
        <taxon>Symbiodiniaceae</taxon>
        <taxon>Symbiodinium</taxon>
    </lineage>
</organism>
<dbReference type="InterPro" id="IPR036691">
    <property type="entry name" value="Endo/exonu/phosph_ase_sf"/>
</dbReference>
<keyword evidence="3" id="KW-1185">Reference proteome</keyword>
<protein>
    <recommendedName>
        <fullName evidence="4">Endonuclease/exonuclease/phosphatase domain-containing protein</fullName>
    </recommendedName>
</protein>
<evidence type="ECO:0000313" key="3">
    <source>
        <dbReference type="Proteomes" id="UP000186817"/>
    </source>
</evidence>
<name>A0A1Q9F014_SYMMI</name>
<dbReference type="AlphaFoldDB" id="A0A1Q9F014"/>
<gene>
    <name evidence="2" type="ORF">AK812_SmicGene3016</name>
</gene>
<reference evidence="2 3" key="1">
    <citation type="submission" date="2016-02" db="EMBL/GenBank/DDBJ databases">
        <title>Genome analysis of coral dinoflagellate symbionts highlights evolutionary adaptations to a symbiotic lifestyle.</title>
        <authorList>
            <person name="Aranda M."/>
            <person name="Li Y."/>
            <person name="Liew Y.J."/>
            <person name="Baumgarten S."/>
            <person name="Simakov O."/>
            <person name="Wilson M."/>
            <person name="Piel J."/>
            <person name="Ashoor H."/>
            <person name="Bougouffa S."/>
            <person name="Bajic V.B."/>
            <person name="Ryu T."/>
            <person name="Ravasi T."/>
            <person name="Bayer T."/>
            <person name="Micklem G."/>
            <person name="Kim H."/>
            <person name="Bhak J."/>
            <person name="Lajeunesse T.C."/>
            <person name="Voolstra C.R."/>
        </authorList>
    </citation>
    <scope>NUCLEOTIDE SEQUENCE [LARGE SCALE GENOMIC DNA]</scope>
    <source>
        <strain evidence="2 3">CCMP2467</strain>
    </source>
</reference>
<feature type="compositionally biased region" description="Basic and acidic residues" evidence="1">
    <location>
        <begin position="249"/>
        <end position="264"/>
    </location>
</feature>
<dbReference type="Gene3D" id="3.60.10.10">
    <property type="entry name" value="Endonuclease/exonuclease/phosphatase"/>
    <property type="match status" value="1"/>
</dbReference>
<accession>A0A1Q9F014</accession>
<sequence length="368" mass="40605">MVGVDVDASNQHPRWQFQLALPLRDPEMLPCTGVDSGTKGPHKLLARMRGGSAMPFCGSSNSGLDLETIREPFWEQLQDHVSNIPQPEPVVVTGDFNVRFQAKHRNDGHCLGPFVYGKGPSFIDHSASSNRTLCRSFLQHQNMVEAASYKTPDLLKHITYRDKAAPPSDWSQFVLDPIPLQQIYTKLEARLGELALDVSSKAQADGVLPNRRRDGDFAIILERPTPTTKGTSALTHWLTEGKHRLDFFRPGATERSEGGDRSKASEVGNHTSLLQESRSDEFAAQLKLRPHLFDPSPDLGPFKLEELQQVPVLRCMSFVAGALGSRNIEPGEIQGTGAEYVPEGGQRDYIVTGRSLQSAGRPRPLPSP</sequence>
<evidence type="ECO:0000313" key="2">
    <source>
        <dbReference type="EMBL" id="OLQ13010.1"/>
    </source>
</evidence>
<feature type="region of interest" description="Disordered" evidence="1">
    <location>
        <begin position="249"/>
        <end position="275"/>
    </location>
</feature>
<evidence type="ECO:0000256" key="1">
    <source>
        <dbReference type="SAM" id="MobiDB-lite"/>
    </source>
</evidence>
<dbReference type="OrthoDB" id="411871at2759"/>
<comment type="caution">
    <text evidence="2">The sequence shown here is derived from an EMBL/GenBank/DDBJ whole genome shotgun (WGS) entry which is preliminary data.</text>
</comment>
<dbReference type="Proteomes" id="UP000186817">
    <property type="component" value="Unassembled WGS sequence"/>
</dbReference>
<proteinExistence type="predicted"/>
<dbReference type="EMBL" id="LSRX01000034">
    <property type="protein sequence ID" value="OLQ13010.1"/>
    <property type="molecule type" value="Genomic_DNA"/>
</dbReference>